<gene>
    <name evidence="1" type="ORF">H9889_10490</name>
</gene>
<dbReference type="Proteomes" id="UP000823934">
    <property type="component" value="Unassembled WGS sequence"/>
</dbReference>
<protein>
    <submittedName>
        <fullName evidence="1">Uncharacterized protein</fullName>
    </submittedName>
</protein>
<dbReference type="AlphaFoldDB" id="A0A9D1TVH8"/>
<proteinExistence type="predicted"/>
<dbReference type="EMBL" id="DXHP01000229">
    <property type="protein sequence ID" value="HIW07730.1"/>
    <property type="molecule type" value="Genomic_DNA"/>
</dbReference>
<name>A0A9D1TVH8_9GAMM</name>
<accession>A0A9D1TVH8</accession>
<evidence type="ECO:0000313" key="1">
    <source>
        <dbReference type="EMBL" id="HIW07730.1"/>
    </source>
</evidence>
<organism evidence="1 2">
    <name type="scientific">Candidatus Ignatzschineria merdigallinarum</name>
    <dbReference type="NCBI Taxonomy" id="2838621"/>
    <lineage>
        <taxon>Bacteria</taxon>
        <taxon>Pseudomonadati</taxon>
        <taxon>Pseudomonadota</taxon>
        <taxon>Gammaproteobacteria</taxon>
        <taxon>Cardiobacteriales</taxon>
        <taxon>Ignatzschineriaceae</taxon>
        <taxon>Ignatzschineria</taxon>
    </lineage>
</organism>
<evidence type="ECO:0000313" key="2">
    <source>
        <dbReference type="Proteomes" id="UP000823934"/>
    </source>
</evidence>
<reference evidence="1" key="1">
    <citation type="journal article" date="2021" name="PeerJ">
        <title>Extensive microbial diversity within the chicken gut microbiome revealed by metagenomics and culture.</title>
        <authorList>
            <person name="Gilroy R."/>
            <person name="Ravi A."/>
            <person name="Getino M."/>
            <person name="Pursley I."/>
            <person name="Horton D.L."/>
            <person name="Alikhan N.F."/>
            <person name="Baker D."/>
            <person name="Gharbi K."/>
            <person name="Hall N."/>
            <person name="Watson M."/>
            <person name="Adriaenssens E.M."/>
            <person name="Foster-Nyarko E."/>
            <person name="Jarju S."/>
            <person name="Secka A."/>
            <person name="Antonio M."/>
            <person name="Oren A."/>
            <person name="Chaudhuri R.R."/>
            <person name="La Ragione R."/>
            <person name="Hildebrand F."/>
            <person name="Pallen M.J."/>
        </authorList>
    </citation>
    <scope>NUCLEOTIDE SEQUENCE</scope>
    <source>
        <strain evidence="1">CHK160-9182</strain>
    </source>
</reference>
<sequence>MNSLKFKDLCEQLKAAGAKNPSSWANSELQEDIPQFARFLILKGLTNIYQDVQGNITEIDNGSEDALNTEHLLSSLIHEERLQTLLYSYGKSIIGRVIDLLDEGYLDEANDQVGWALIELNQQGSTTDRLLQGLHEDFLEFEELELRKVTKIPS</sequence>
<reference evidence="1" key="2">
    <citation type="submission" date="2021-04" db="EMBL/GenBank/DDBJ databases">
        <authorList>
            <person name="Gilroy R."/>
        </authorList>
    </citation>
    <scope>NUCLEOTIDE SEQUENCE</scope>
    <source>
        <strain evidence="1">CHK160-9182</strain>
    </source>
</reference>
<comment type="caution">
    <text evidence="1">The sequence shown here is derived from an EMBL/GenBank/DDBJ whole genome shotgun (WGS) entry which is preliminary data.</text>
</comment>